<accession>A0A916X9G0</accession>
<comment type="caution">
    <text evidence="4">The sequence shown here is derived from an EMBL/GenBank/DDBJ whole genome shotgun (WGS) entry which is preliminary data.</text>
</comment>
<dbReference type="Gene3D" id="3.50.50.60">
    <property type="entry name" value="FAD/NAD(P)-binding domain"/>
    <property type="match status" value="1"/>
</dbReference>
<dbReference type="EMBL" id="BMJH01000001">
    <property type="protein sequence ID" value="GGC54662.1"/>
    <property type="molecule type" value="Genomic_DNA"/>
</dbReference>
<name>A0A916X9G0_9ACTN</name>
<dbReference type="RefSeq" id="WP_188670115.1">
    <property type="nucleotide sequence ID" value="NZ_BMJH01000001.1"/>
</dbReference>
<dbReference type="Proteomes" id="UP000641514">
    <property type="component" value="Unassembled WGS sequence"/>
</dbReference>
<proteinExistence type="predicted"/>
<dbReference type="PRINTS" id="PR00420">
    <property type="entry name" value="RNGMNOXGNASE"/>
</dbReference>
<dbReference type="InterPro" id="IPR050493">
    <property type="entry name" value="FAD-dep_Monooxygenase_BioMet"/>
</dbReference>
<sequence>MAKALVVGGGIGGLATAVGLYRLGWDVKVYEKSQHLGEVGAGLSLFPNALTALEYLGVLSAMPVAHRTISGGIRTDTGRWLARQDISDDGLNGKEFRAVHRAELHNALRGALPEDVIVTGARVLHLSPIGGATIEIGGNTTRVDRVEETADVIIAADGIHSTARRILWPMVSPPEYTGITAWRGISATRPGHDYPLTQSWGRGSEFGIVPLADGRTYWYAATHSVPGITYPNHRTEVLTRFGSWHQPIPDIVTASAPDDIVHHDLFHVRQQPQSFVSGRVVLLGDAAHAIPPFLGQGACQALEDAATLAALLGPADTSAGASVESALRTYDTLRVPRARQIARATALAAQIGIRARGPITNRARNAAVWLTPPILAQRAMSRIAQWEVPRDVPTR</sequence>
<keyword evidence="5" id="KW-1185">Reference proteome</keyword>
<dbReference type="AlphaFoldDB" id="A0A916X9G0"/>
<dbReference type="Pfam" id="PF01494">
    <property type="entry name" value="FAD_binding_3"/>
    <property type="match status" value="1"/>
</dbReference>
<evidence type="ECO:0000313" key="4">
    <source>
        <dbReference type="EMBL" id="GGC54662.1"/>
    </source>
</evidence>
<dbReference type="GO" id="GO:0071949">
    <property type="term" value="F:FAD binding"/>
    <property type="evidence" value="ECO:0007669"/>
    <property type="project" value="InterPro"/>
</dbReference>
<evidence type="ECO:0000256" key="1">
    <source>
        <dbReference type="ARBA" id="ARBA00023002"/>
    </source>
</evidence>
<dbReference type="GO" id="GO:0004497">
    <property type="term" value="F:monooxygenase activity"/>
    <property type="evidence" value="ECO:0007669"/>
    <property type="project" value="UniProtKB-KW"/>
</dbReference>
<keyword evidence="2" id="KW-0503">Monooxygenase</keyword>
<keyword evidence="1" id="KW-0560">Oxidoreductase</keyword>
<dbReference type="SUPFAM" id="SSF51905">
    <property type="entry name" value="FAD/NAD(P)-binding domain"/>
    <property type="match status" value="1"/>
</dbReference>
<feature type="domain" description="FAD-binding" evidence="3">
    <location>
        <begin position="3"/>
        <end position="344"/>
    </location>
</feature>
<gene>
    <name evidence="4" type="ORF">GCM10011410_03790</name>
</gene>
<reference evidence="4" key="2">
    <citation type="submission" date="2020-09" db="EMBL/GenBank/DDBJ databases">
        <authorList>
            <person name="Sun Q."/>
            <person name="Zhou Y."/>
        </authorList>
    </citation>
    <scope>NUCLEOTIDE SEQUENCE</scope>
    <source>
        <strain evidence="4">CGMCC 1.15478</strain>
    </source>
</reference>
<evidence type="ECO:0000256" key="2">
    <source>
        <dbReference type="ARBA" id="ARBA00023033"/>
    </source>
</evidence>
<organism evidence="4 5">
    <name type="scientific">Hoyosella rhizosphaerae</name>
    <dbReference type="NCBI Taxonomy" id="1755582"/>
    <lineage>
        <taxon>Bacteria</taxon>
        <taxon>Bacillati</taxon>
        <taxon>Actinomycetota</taxon>
        <taxon>Actinomycetes</taxon>
        <taxon>Mycobacteriales</taxon>
        <taxon>Hoyosellaceae</taxon>
        <taxon>Hoyosella</taxon>
    </lineage>
</organism>
<dbReference type="PANTHER" id="PTHR13789:SF309">
    <property type="entry name" value="PUTATIVE (AFU_ORTHOLOGUE AFUA_6G14510)-RELATED"/>
    <property type="match status" value="1"/>
</dbReference>
<dbReference type="PANTHER" id="PTHR13789">
    <property type="entry name" value="MONOOXYGENASE"/>
    <property type="match status" value="1"/>
</dbReference>
<reference evidence="4" key="1">
    <citation type="journal article" date="2014" name="Int. J. Syst. Evol. Microbiol.">
        <title>Complete genome sequence of Corynebacterium casei LMG S-19264T (=DSM 44701T), isolated from a smear-ripened cheese.</title>
        <authorList>
            <consortium name="US DOE Joint Genome Institute (JGI-PGF)"/>
            <person name="Walter F."/>
            <person name="Albersmeier A."/>
            <person name="Kalinowski J."/>
            <person name="Ruckert C."/>
        </authorList>
    </citation>
    <scope>NUCLEOTIDE SEQUENCE</scope>
    <source>
        <strain evidence="4">CGMCC 1.15478</strain>
    </source>
</reference>
<evidence type="ECO:0000313" key="5">
    <source>
        <dbReference type="Proteomes" id="UP000641514"/>
    </source>
</evidence>
<evidence type="ECO:0000259" key="3">
    <source>
        <dbReference type="Pfam" id="PF01494"/>
    </source>
</evidence>
<protein>
    <submittedName>
        <fullName evidence="4">FAD-dependent oxidoreductase</fullName>
    </submittedName>
</protein>
<dbReference type="InterPro" id="IPR002938">
    <property type="entry name" value="FAD-bd"/>
</dbReference>
<dbReference type="InterPro" id="IPR036188">
    <property type="entry name" value="FAD/NAD-bd_sf"/>
</dbReference>